<dbReference type="OrthoDB" id="9803627at2"/>
<keyword evidence="3" id="KW-1185">Reference proteome</keyword>
<dbReference type="EMBL" id="CP038436">
    <property type="protein sequence ID" value="QBX55874.1"/>
    <property type="molecule type" value="Genomic_DNA"/>
</dbReference>
<reference evidence="2 3" key="1">
    <citation type="submission" date="2019-03" db="EMBL/GenBank/DDBJ databases">
        <title>Three New Species of Nocardioides, Nocardioides euryhalodurans sp. nov., Nocardioides seonyuensis sp. nov. and Nocardioides eburneoflavus sp. nov. Iolated from Soil.</title>
        <authorList>
            <person name="Roh S.G."/>
            <person name="Lee C."/>
            <person name="Kim M.-K."/>
            <person name="Kim S.B."/>
        </authorList>
    </citation>
    <scope>NUCLEOTIDE SEQUENCE [LARGE SCALE GENOMIC DNA]</scope>
    <source>
        <strain evidence="2 3">MMS17-SY207-3</strain>
    </source>
</reference>
<feature type="domain" description="Polysaccharide pyruvyl transferase" evidence="1">
    <location>
        <begin position="170"/>
        <end position="217"/>
    </location>
</feature>
<gene>
    <name evidence="2" type="ORF">EXE58_10660</name>
</gene>
<evidence type="ECO:0000313" key="3">
    <source>
        <dbReference type="Proteomes" id="UP000294853"/>
    </source>
</evidence>
<sequence length="286" mass="31514">MKPPIKLYYWSPLRSPNDLQWLVRSEWRAWRQMSRHGSHAIRNFGDELSTRVVEVATGRGTRWAAPKRAEVFAIGSILEHHHAGHSPSVIWGSGLRYNSRPVGHAPTLLAVRGALTREVYGESADLPLGDPGLLARALYKSRSPRSKVILLPHFSAFGTVSGRQSIQAGAAKGMHVLPPTLAVDDVCQAIADARLVITSSLHGLIVGHATRTPTILCTFGHTQEPDFKYFDYMSPYRRSPTLVPFSHLLEHGVRNWEEAAAEEVEAVSDEIDDLIEGLLAAAGPLR</sequence>
<protein>
    <recommendedName>
        <fullName evidence="1">Polysaccharide pyruvyl transferase domain-containing protein</fullName>
    </recommendedName>
</protein>
<dbReference type="KEGG" id="nsn:EXE58_10660"/>
<dbReference type="InterPro" id="IPR007345">
    <property type="entry name" value="Polysacch_pyruvyl_Trfase"/>
</dbReference>
<evidence type="ECO:0000259" key="1">
    <source>
        <dbReference type="Pfam" id="PF04230"/>
    </source>
</evidence>
<proteinExistence type="predicted"/>
<organism evidence="2 3">
    <name type="scientific">Nocardioides seonyuensis</name>
    <dbReference type="NCBI Taxonomy" id="2518371"/>
    <lineage>
        <taxon>Bacteria</taxon>
        <taxon>Bacillati</taxon>
        <taxon>Actinomycetota</taxon>
        <taxon>Actinomycetes</taxon>
        <taxon>Propionibacteriales</taxon>
        <taxon>Nocardioidaceae</taxon>
        <taxon>Nocardioides</taxon>
    </lineage>
</organism>
<dbReference type="AlphaFoldDB" id="A0A4P7IF37"/>
<dbReference type="Proteomes" id="UP000294853">
    <property type="component" value="Chromosome"/>
</dbReference>
<accession>A0A4P7IF37</accession>
<name>A0A4P7IF37_9ACTN</name>
<evidence type="ECO:0000313" key="2">
    <source>
        <dbReference type="EMBL" id="QBX55874.1"/>
    </source>
</evidence>
<dbReference type="Pfam" id="PF04230">
    <property type="entry name" value="PS_pyruv_trans"/>
    <property type="match status" value="1"/>
</dbReference>